<gene>
    <name evidence="1" type="ORF">BU25DRAFT_98040</name>
</gene>
<evidence type="ECO:0000313" key="1">
    <source>
        <dbReference type="EMBL" id="KAF2626411.1"/>
    </source>
</evidence>
<evidence type="ECO:0000313" key="2">
    <source>
        <dbReference type="Proteomes" id="UP000799754"/>
    </source>
</evidence>
<sequence>MTIVSVMTKSADLDTHQIRKLEHVFRRFGFSVDPVVCLNTKDEKPQNTLNLAIAQHIAKHDGANNLMIIYYTGHGLQLGSDGRLAFAATTDAHKVKRGKHHAIAYWDIAEELLFKKGVEPDVFTILDCCFASRGHKGSDDSRRIYDLLAACDRDETTPAPCPTSFTERLVATLEKFLNDPDDQSILTTKLLEEINKDCDSPAYLFDRLKKNDNRHVQLKPLSEQTTEEAKELAIKFKNQPPEEAGVSLRFSLQKQDLSKKKIEEWAQALITACETVVPLRRIDWVKMEKNSPGQRLQRLVDIVHQAKNNPRQRFRKAIETVIENNETAARRANKRSRSEDPLPVTSKRRASGNLLTPFIGLNPGPMTPESNAGS</sequence>
<dbReference type="Proteomes" id="UP000799754">
    <property type="component" value="Unassembled WGS sequence"/>
</dbReference>
<organism evidence="1 2">
    <name type="scientific">Macroventuria anomochaeta</name>
    <dbReference type="NCBI Taxonomy" id="301207"/>
    <lineage>
        <taxon>Eukaryota</taxon>
        <taxon>Fungi</taxon>
        <taxon>Dikarya</taxon>
        <taxon>Ascomycota</taxon>
        <taxon>Pezizomycotina</taxon>
        <taxon>Dothideomycetes</taxon>
        <taxon>Pleosporomycetidae</taxon>
        <taxon>Pleosporales</taxon>
        <taxon>Pleosporineae</taxon>
        <taxon>Didymellaceae</taxon>
        <taxon>Macroventuria</taxon>
    </lineage>
</organism>
<keyword evidence="2" id="KW-1185">Reference proteome</keyword>
<comment type="caution">
    <text evidence="1">The sequence shown here is derived from an EMBL/GenBank/DDBJ whole genome shotgun (WGS) entry which is preliminary data.</text>
</comment>
<proteinExistence type="predicted"/>
<accession>A0ACB6RWV8</accession>
<name>A0ACB6RWV8_9PLEO</name>
<protein>
    <submittedName>
        <fullName evidence="1">Uncharacterized protein</fullName>
    </submittedName>
</protein>
<reference evidence="1" key="1">
    <citation type="journal article" date="2020" name="Stud. Mycol.">
        <title>101 Dothideomycetes genomes: a test case for predicting lifestyles and emergence of pathogens.</title>
        <authorList>
            <person name="Haridas S."/>
            <person name="Albert R."/>
            <person name="Binder M."/>
            <person name="Bloem J."/>
            <person name="Labutti K."/>
            <person name="Salamov A."/>
            <person name="Andreopoulos B."/>
            <person name="Baker S."/>
            <person name="Barry K."/>
            <person name="Bills G."/>
            <person name="Bluhm B."/>
            <person name="Cannon C."/>
            <person name="Castanera R."/>
            <person name="Culley D."/>
            <person name="Daum C."/>
            <person name="Ezra D."/>
            <person name="Gonzalez J."/>
            <person name="Henrissat B."/>
            <person name="Kuo A."/>
            <person name="Liang C."/>
            <person name="Lipzen A."/>
            <person name="Lutzoni F."/>
            <person name="Magnuson J."/>
            <person name="Mondo S."/>
            <person name="Nolan M."/>
            <person name="Ohm R."/>
            <person name="Pangilinan J."/>
            <person name="Park H.-J."/>
            <person name="Ramirez L."/>
            <person name="Alfaro M."/>
            <person name="Sun H."/>
            <person name="Tritt A."/>
            <person name="Yoshinaga Y."/>
            <person name="Zwiers L.-H."/>
            <person name="Turgeon B."/>
            <person name="Goodwin S."/>
            <person name="Spatafora J."/>
            <person name="Crous P."/>
            <person name="Grigoriev I."/>
        </authorList>
    </citation>
    <scope>NUCLEOTIDE SEQUENCE</scope>
    <source>
        <strain evidence="1">CBS 525.71</strain>
    </source>
</reference>
<dbReference type="EMBL" id="MU006721">
    <property type="protein sequence ID" value="KAF2626411.1"/>
    <property type="molecule type" value="Genomic_DNA"/>
</dbReference>